<protein>
    <submittedName>
        <fullName evidence="3">Uncharacterized protein</fullName>
    </submittedName>
</protein>
<feature type="region of interest" description="Disordered" evidence="1">
    <location>
        <begin position="446"/>
        <end position="503"/>
    </location>
</feature>
<keyword evidence="2" id="KW-1133">Transmembrane helix</keyword>
<gene>
    <name evidence="3" type="ORF">Cflav_PD6433</name>
</gene>
<organism evidence="3 4">
    <name type="scientific">Pedosphaera parvula (strain Ellin514)</name>
    <dbReference type="NCBI Taxonomy" id="320771"/>
    <lineage>
        <taxon>Bacteria</taxon>
        <taxon>Pseudomonadati</taxon>
        <taxon>Verrucomicrobiota</taxon>
        <taxon>Pedosphaerae</taxon>
        <taxon>Pedosphaerales</taxon>
        <taxon>Pedosphaeraceae</taxon>
        <taxon>Pedosphaera</taxon>
    </lineage>
</organism>
<dbReference type="AlphaFoldDB" id="B9XDL2"/>
<name>B9XDL2_PEDPL</name>
<keyword evidence="4" id="KW-1185">Reference proteome</keyword>
<dbReference type="EMBL" id="ABOX02000006">
    <property type="protein sequence ID" value="EEF62158.1"/>
    <property type="molecule type" value="Genomic_DNA"/>
</dbReference>
<reference evidence="3 4" key="1">
    <citation type="journal article" date="2011" name="J. Bacteriol.">
        <title>Genome sequence of 'Pedosphaera parvula' Ellin514, an aerobic Verrucomicrobial isolate from pasture soil.</title>
        <authorList>
            <person name="Kant R."/>
            <person name="van Passel M.W."/>
            <person name="Sangwan P."/>
            <person name="Palva A."/>
            <person name="Lucas S."/>
            <person name="Copeland A."/>
            <person name="Lapidus A."/>
            <person name="Glavina Del Rio T."/>
            <person name="Dalin E."/>
            <person name="Tice H."/>
            <person name="Bruce D."/>
            <person name="Goodwin L."/>
            <person name="Pitluck S."/>
            <person name="Chertkov O."/>
            <person name="Larimer F.W."/>
            <person name="Land M.L."/>
            <person name="Hauser L."/>
            <person name="Brettin T.S."/>
            <person name="Detter J.C."/>
            <person name="Han S."/>
            <person name="de Vos W.M."/>
            <person name="Janssen P.H."/>
            <person name="Smidt H."/>
        </authorList>
    </citation>
    <scope>NUCLEOTIDE SEQUENCE [LARGE SCALE GENOMIC DNA]</scope>
    <source>
        <strain evidence="3 4">Ellin514</strain>
    </source>
</reference>
<accession>B9XDL2</accession>
<evidence type="ECO:0000313" key="3">
    <source>
        <dbReference type="EMBL" id="EEF62158.1"/>
    </source>
</evidence>
<feature type="compositionally biased region" description="Polar residues" evidence="1">
    <location>
        <begin position="490"/>
        <end position="503"/>
    </location>
</feature>
<feature type="transmembrane region" description="Helical" evidence="2">
    <location>
        <begin position="7"/>
        <end position="25"/>
    </location>
</feature>
<evidence type="ECO:0000256" key="2">
    <source>
        <dbReference type="SAM" id="Phobius"/>
    </source>
</evidence>
<evidence type="ECO:0000313" key="4">
    <source>
        <dbReference type="Proteomes" id="UP000003688"/>
    </source>
</evidence>
<dbReference type="STRING" id="320771.Cflav_PD6433"/>
<sequence length="503" mass="56559" precursor="true">MKLRIKILFVLIPVILLGFVTVFLPHSGSKRAVENYKRELRAKGEKLTYQELIPATPPQTPNAARVFLNANGIFVYGSNTVSPMPFIAPGLAEVVSQQESLAAEGRTNIWPRLTAEVKANRNSLLSLREILQVPALYYNLDYSQGPNLLLPHLAQLKRAEQLASGSTIVALHERDFTDAWTNLMSSVELVKIYQTEPIEISHLVKIAMARIAMSTTWEALQYKQWNDAQLSELQARWQNMDMFGPVEHAFAMERAIRIDTLNLARKSYAAQMTIFSTGAPRPQPDTLGAMATAVIERYPKYWAWKWTGSYGEELYHMRVLQAVLENCRAVKTTGVFIPALREYDNTITNLNKEVARISKHFLLTPGGDDGIYRKCLIKSADAETGRRLLVTAIALKRYHLLNGTYPSKLQNLIPEFLEKVPIDLMDGEPLRYQVKPNGEFLLYSVGEDGEDNGGDATPTEPASTVNKNWLKGRDAVWPQPATPEEIEAYRTNSPSKSTRAIKK</sequence>
<keyword evidence="2" id="KW-0472">Membrane</keyword>
<dbReference type="Proteomes" id="UP000003688">
    <property type="component" value="Unassembled WGS sequence"/>
</dbReference>
<dbReference type="SUPFAM" id="SSF54523">
    <property type="entry name" value="Pili subunits"/>
    <property type="match status" value="1"/>
</dbReference>
<dbReference type="OrthoDB" id="177509at2"/>
<keyword evidence="2" id="KW-0812">Transmembrane</keyword>
<dbReference type="InterPro" id="IPR045584">
    <property type="entry name" value="Pilin-like"/>
</dbReference>
<proteinExistence type="predicted"/>
<comment type="caution">
    <text evidence="3">The sequence shown here is derived from an EMBL/GenBank/DDBJ whole genome shotgun (WGS) entry which is preliminary data.</text>
</comment>
<dbReference type="RefSeq" id="WP_007413910.1">
    <property type="nucleotide sequence ID" value="NZ_ABOX02000006.1"/>
</dbReference>
<evidence type="ECO:0000256" key="1">
    <source>
        <dbReference type="SAM" id="MobiDB-lite"/>
    </source>
</evidence>